<sequence length="390" mass="40327">MTDGTPEGAGRSIVERAKAIILKPKDEWPVIDRETTSSGDIFTRYAVPLAAIGPVALLIGSQLFGYGAFGITYRPSLMSSLSLAITSFVLGLIGLFALSFVADKLAPNFGGASSSRNAFKLVAYSMTASWLAGFFSIVPSLGFLGLLGLYSFYLFYTGAMPLMKVPVDKALTYTIVTAICMIVIYVCIGALTSAIGGLFGASPLSVMGGGTVTSSDGGSVSVPGVGTLDTGKIQQATKDLEAAANGKSQAVAPDALQALLPGAIGGYQRTAVESQRVGPASNAEGTYEASGKSFKLKVSDMTVVGAIAGMATAFGVEQNREDGDSYEHTTTKDGNLTIEKWDRGDSSGTFSTMVGKRFMIEAEGEAGSIDELKAAVATIDLGKLASLAKS</sequence>
<feature type="domain" description="Yip1" evidence="6">
    <location>
        <begin position="19"/>
        <end position="187"/>
    </location>
</feature>
<keyword evidence="4 5" id="KW-0472">Membrane</keyword>
<evidence type="ECO:0000256" key="3">
    <source>
        <dbReference type="ARBA" id="ARBA00022989"/>
    </source>
</evidence>
<dbReference type="Pfam" id="PF04893">
    <property type="entry name" value="Yip1"/>
    <property type="match status" value="1"/>
</dbReference>
<dbReference type="RefSeq" id="WP_214621480.1">
    <property type="nucleotide sequence ID" value="NZ_JAHGAW010000001.1"/>
</dbReference>
<feature type="transmembrane region" description="Helical" evidence="5">
    <location>
        <begin position="122"/>
        <end position="150"/>
    </location>
</feature>
<comment type="subcellular location">
    <subcellularLocation>
        <location evidence="1">Membrane</location>
        <topology evidence="1">Multi-pass membrane protein</topology>
    </subcellularLocation>
</comment>
<evidence type="ECO:0000256" key="5">
    <source>
        <dbReference type="SAM" id="Phobius"/>
    </source>
</evidence>
<evidence type="ECO:0000259" key="6">
    <source>
        <dbReference type="Pfam" id="PF04893"/>
    </source>
</evidence>
<dbReference type="AlphaFoldDB" id="A0A9X1AJQ4"/>
<gene>
    <name evidence="7" type="ORF">KK488_02210</name>
</gene>
<keyword evidence="3 5" id="KW-1133">Transmembrane helix</keyword>
<keyword evidence="8" id="KW-1185">Reference proteome</keyword>
<dbReference type="EMBL" id="JAHGAW010000001">
    <property type="protein sequence ID" value="MBT2185754.1"/>
    <property type="molecule type" value="Genomic_DNA"/>
</dbReference>
<feature type="transmembrane region" description="Helical" evidence="5">
    <location>
        <begin position="171"/>
        <end position="199"/>
    </location>
</feature>
<evidence type="ECO:0000313" key="7">
    <source>
        <dbReference type="EMBL" id="MBT2185754.1"/>
    </source>
</evidence>
<accession>A0A9X1AJQ4</accession>
<reference evidence="7" key="1">
    <citation type="submission" date="2021-05" db="EMBL/GenBank/DDBJ databases">
        <title>Genome of Sphingobium sp. strain.</title>
        <authorList>
            <person name="Fan R."/>
        </authorList>
    </citation>
    <scope>NUCLEOTIDE SEQUENCE</scope>
    <source>
        <strain evidence="7">H33</strain>
    </source>
</reference>
<name>A0A9X1AJQ4_9SPHN</name>
<evidence type="ECO:0000256" key="1">
    <source>
        <dbReference type="ARBA" id="ARBA00004141"/>
    </source>
</evidence>
<feature type="transmembrane region" description="Helical" evidence="5">
    <location>
        <begin position="81"/>
        <end position="102"/>
    </location>
</feature>
<dbReference type="InterPro" id="IPR006977">
    <property type="entry name" value="Yip1_dom"/>
</dbReference>
<evidence type="ECO:0000256" key="4">
    <source>
        <dbReference type="ARBA" id="ARBA00023136"/>
    </source>
</evidence>
<proteinExistence type="predicted"/>
<protein>
    <submittedName>
        <fullName evidence="7">YIP1 family protein</fullName>
    </submittedName>
</protein>
<feature type="transmembrane region" description="Helical" evidence="5">
    <location>
        <begin position="45"/>
        <end position="69"/>
    </location>
</feature>
<comment type="caution">
    <text evidence="7">The sequence shown here is derived from an EMBL/GenBank/DDBJ whole genome shotgun (WGS) entry which is preliminary data.</text>
</comment>
<dbReference type="Proteomes" id="UP001138757">
    <property type="component" value="Unassembled WGS sequence"/>
</dbReference>
<dbReference type="GO" id="GO:0016020">
    <property type="term" value="C:membrane"/>
    <property type="evidence" value="ECO:0007669"/>
    <property type="project" value="UniProtKB-SubCell"/>
</dbReference>
<organism evidence="7 8">
    <name type="scientific">Sphingobium nicotianae</name>
    <dbReference type="NCBI Taxonomy" id="2782607"/>
    <lineage>
        <taxon>Bacteria</taxon>
        <taxon>Pseudomonadati</taxon>
        <taxon>Pseudomonadota</taxon>
        <taxon>Alphaproteobacteria</taxon>
        <taxon>Sphingomonadales</taxon>
        <taxon>Sphingomonadaceae</taxon>
        <taxon>Sphingobium</taxon>
    </lineage>
</organism>
<evidence type="ECO:0000313" key="8">
    <source>
        <dbReference type="Proteomes" id="UP001138757"/>
    </source>
</evidence>
<keyword evidence="2 5" id="KW-0812">Transmembrane</keyword>
<evidence type="ECO:0000256" key="2">
    <source>
        <dbReference type="ARBA" id="ARBA00022692"/>
    </source>
</evidence>